<proteinExistence type="predicted"/>
<reference evidence="2 3" key="1">
    <citation type="journal article" date="2023" name="Arcadia Sci">
        <title>De novo assembly of a long-read Amblyomma americanum tick genome.</title>
        <authorList>
            <person name="Chou S."/>
            <person name="Poskanzer K.E."/>
            <person name="Rollins M."/>
            <person name="Thuy-Boun P.S."/>
        </authorList>
    </citation>
    <scope>NUCLEOTIDE SEQUENCE [LARGE SCALE GENOMIC DNA]</scope>
    <source>
        <strain evidence="2">F_SG_1</strain>
        <tissue evidence="2">Salivary glands</tissue>
    </source>
</reference>
<accession>A0AAQ4E721</accession>
<keyword evidence="1" id="KW-1133">Transmembrane helix</keyword>
<protein>
    <submittedName>
        <fullName evidence="2">Uncharacterized protein</fullName>
    </submittedName>
</protein>
<name>A0AAQ4E721_AMBAM</name>
<keyword evidence="1" id="KW-0812">Transmembrane</keyword>
<dbReference type="EMBL" id="JARKHS020021119">
    <property type="protein sequence ID" value="KAK8770458.1"/>
    <property type="molecule type" value="Genomic_DNA"/>
</dbReference>
<organism evidence="2 3">
    <name type="scientific">Amblyomma americanum</name>
    <name type="common">Lone star tick</name>
    <dbReference type="NCBI Taxonomy" id="6943"/>
    <lineage>
        <taxon>Eukaryota</taxon>
        <taxon>Metazoa</taxon>
        <taxon>Ecdysozoa</taxon>
        <taxon>Arthropoda</taxon>
        <taxon>Chelicerata</taxon>
        <taxon>Arachnida</taxon>
        <taxon>Acari</taxon>
        <taxon>Parasitiformes</taxon>
        <taxon>Ixodida</taxon>
        <taxon>Ixodoidea</taxon>
        <taxon>Ixodidae</taxon>
        <taxon>Amblyomminae</taxon>
        <taxon>Amblyomma</taxon>
    </lineage>
</organism>
<keyword evidence="1" id="KW-0472">Membrane</keyword>
<evidence type="ECO:0000313" key="2">
    <source>
        <dbReference type="EMBL" id="KAK8770458.1"/>
    </source>
</evidence>
<keyword evidence="3" id="KW-1185">Reference proteome</keyword>
<evidence type="ECO:0000313" key="3">
    <source>
        <dbReference type="Proteomes" id="UP001321473"/>
    </source>
</evidence>
<comment type="caution">
    <text evidence="2">The sequence shown here is derived from an EMBL/GenBank/DDBJ whole genome shotgun (WGS) entry which is preliminary data.</text>
</comment>
<dbReference type="Proteomes" id="UP001321473">
    <property type="component" value="Unassembled WGS sequence"/>
</dbReference>
<gene>
    <name evidence="2" type="ORF">V5799_013076</name>
</gene>
<feature type="transmembrane region" description="Helical" evidence="1">
    <location>
        <begin position="31"/>
        <end position="50"/>
    </location>
</feature>
<feature type="transmembrane region" description="Helical" evidence="1">
    <location>
        <begin position="62"/>
        <end position="82"/>
    </location>
</feature>
<dbReference type="AlphaFoldDB" id="A0AAQ4E721"/>
<evidence type="ECO:0000256" key="1">
    <source>
        <dbReference type="SAM" id="Phobius"/>
    </source>
</evidence>
<sequence>MHLGKTTKTRENFGGWVLPVEQMDNLRKKPYMYNASAGSVLELLFLQRFWMWCLQFVPEKVAPCVLTCSGLLINVCCCLLLLSYSTDLRSELSFVTDTAWTSL</sequence>